<gene>
    <name evidence="1" type="ORF">THERMOS_1547</name>
</gene>
<dbReference type="Proteomes" id="UP000643672">
    <property type="component" value="Unassembled WGS sequence"/>
</dbReference>
<accession>A0A8H8XDL8</accession>
<protein>
    <submittedName>
        <fullName evidence="1">Uncharacterized protein</fullName>
    </submittedName>
</protein>
<evidence type="ECO:0000313" key="1">
    <source>
        <dbReference type="EMBL" id="CAB5502205.1"/>
    </source>
</evidence>
<reference evidence="1 2" key="1">
    <citation type="submission" date="2020-05" db="EMBL/GenBank/DDBJ databases">
        <authorList>
            <person name="Petersen J."/>
            <person name="Sayavedra L."/>
        </authorList>
    </citation>
    <scope>NUCLEOTIDE SEQUENCE [LARGE SCALE GENOMIC DNA]</scope>
    <source>
        <strain evidence="1">B thermophilus SOXS</strain>
    </source>
</reference>
<comment type="caution">
    <text evidence="1">The sequence shown here is derived from an EMBL/GenBank/DDBJ whole genome shotgun (WGS) entry which is preliminary data.</text>
</comment>
<dbReference type="EMBL" id="CAESAQ020000076">
    <property type="protein sequence ID" value="CAB5502205.1"/>
    <property type="molecule type" value="Genomic_DNA"/>
</dbReference>
<name>A0A8H8XDL8_9GAMM</name>
<evidence type="ECO:0000313" key="2">
    <source>
        <dbReference type="Proteomes" id="UP000643672"/>
    </source>
</evidence>
<sequence>MLTLSAQGLKKIIKWVKIKFSVNDRILAQRFLSIEKGRLNPI</sequence>
<proteinExistence type="predicted"/>
<organism evidence="1 2">
    <name type="scientific">Bathymodiolus thermophilus thioautotrophic gill symbiont</name>
    <dbReference type="NCBI Taxonomy" id="2360"/>
    <lineage>
        <taxon>Bacteria</taxon>
        <taxon>Pseudomonadati</taxon>
        <taxon>Pseudomonadota</taxon>
        <taxon>Gammaproteobacteria</taxon>
        <taxon>sulfur-oxidizing symbionts</taxon>
    </lineage>
</organism>
<keyword evidence="2" id="KW-1185">Reference proteome</keyword>
<dbReference type="AlphaFoldDB" id="A0A8H8XDL8"/>